<dbReference type="PROSITE" id="PS00455">
    <property type="entry name" value="AMP_BINDING"/>
    <property type="match status" value="1"/>
</dbReference>
<dbReference type="GeneTree" id="ENSGT00940000169294"/>
<reference evidence="12" key="2">
    <citation type="submission" date="2025-08" db="UniProtKB">
        <authorList>
            <consortium name="Ensembl"/>
        </authorList>
    </citation>
    <scope>IDENTIFICATION</scope>
</reference>
<keyword evidence="13" id="KW-1185">Reference proteome</keyword>
<evidence type="ECO:0000256" key="6">
    <source>
        <dbReference type="ARBA" id="ARBA00026121"/>
    </source>
</evidence>
<dbReference type="GO" id="GO:0005886">
    <property type="term" value="C:plasma membrane"/>
    <property type="evidence" value="ECO:0007669"/>
    <property type="project" value="TreeGrafter"/>
</dbReference>
<dbReference type="GO" id="GO:0044539">
    <property type="term" value="P:long-chain fatty acid import into cell"/>
    <property type="evidence" value="ECO:0007669"/>
    <property type="project" value="TreeGrafter"/>
</dbReference>
<keyword evidence="3" id="KW-0547">Nucleotide-binding</keyword>
<dbReference type="PANTHER" id="PTHR43107:SF15">
    <property type="entry name" value="FATTY ACID TRANSPORT PROTEIN 3, ISOFORM A"/>
    <property type="match status" value="1"/>
</dbReference>
<dbReference type="Gene3D" id="3.30.300.30">
    <property type="match status" value="1"/>
</dbReference>
<dbReference type="InterPro" id="IPR020845">
    <property type="entry name" value="AMP-binding_CS"/>
</dbReference>
<dbReference type="GO" id="GO:0090434">
    <property type="term" value="F:oleoyl-CoA ligase activity"/>
    <property type="evidence" value="ECO:0007669"/>
    <property type="project" value="TreeGrafter"/>
</dbReference>
<protein>
    <recommendedName>
        <fullName evidence="6">long-chain-fatty-acid--CoA ligase</fullName>
        <ecNumber evidence="6">6.2.1.3</ecNumber>
    </recommendedName>
    <alternativeName>
        <fullName evidence="8">Long-chain-fatty-acid--CoA ligase</fullName>
    </alternativeName>
</protein>
<evidence type="ECO:0000256" key="8">
    <source>
        <dbReference type="ARBA" id="ARBA00041297"/>
    </source>
</evidence>
<dbReference type="GO" id="GO:0005324">
    <property type="term" value="F:long-chain fatty acid transmembrane transporter activity"/>
    <property type="evidence" value="ECO:0007669"/>
    <property type="project" value="TreeGrafter"/>
</dbReference>
<dbReference type="eggNOG" id="KOG1179">
    <property type="taxonomic scope" value="Eukaryota"/>
</dbReference>
<reference evidence="13" key="1">
    <citation type="submission" date="2003-08" db="EMBL/GenBank/DDBJ databases">
        <authorList>
            <person name="Birren B."/>
            <person name="Nusbaum C."/>
            <person name="Abebe A."/>
            <person name="Abouelleil A."/>
            <person name="Adekoya E."/>
            <person name="Ait-zahra M."/>
            <person name="Allen N."/>
            <person name="Allen T."/>
            <person name="An P."/>
            <person name="Anderson M."/>
            <person name="Anderson S."/>
            <person name="Arachchi H."/>
            <person name="Armbruster J."/>
            <person name="Bachantsang P."/>
            <person name="Baldwin J."/>
            <person name="Barry A."/>
            <person name="Bayul T."/>
            <person name="Blitshsteyn B."/>
            <person name="Bloom T."/>
            <person name="Blye J."/>
            <person name="Boguslavskiy L."/>
            <person name="Borowsky M."/>
            <person name="Boukhgalter B."/>
            <person name="Brunache A."/>
            <person name="Butler J."/>
            <person name="Calixte N."/>
            <person name="Calvo S."/>
            <person name="Camarata J."/>
            <person name="Campo K."/>
            <person name="Chang J."/>
            <person name="Cheshatsang Y."/>
            <person name="Citroen M."/>
            <person name="Collymore A."/>
            <person name="Considine T."/>
            <person name="Cook A."/>
            <person name="Cooke P."/>
            <person name="Corum B."/>
            <person name="Cuomo C."/>
            <person name="David R."/>
            <person name="Dawoe T."/>
            <person name="Degray S."/>
            <person name="Dodge S."/>
            <person name="Dooley K."/>
            <person name="Dorje P."/>
            <person name="Dorjee K."/>
            <person name="Dorris L."/>
            <person name="Duffey N."/>
            <person name="Dupes A."/>
            <person name="Elkins T."/>
            <person name="Engels R."/>
            <person name="Erickson J."/>
            <person name="Farina A."/>
            <person name="Faro S."/>
            <person name="Ferreira P."/>
            <person name="Fischer H."/>
            <person name="Fitzgerald M."/>
            <person name="Foley K."/>
            <person name="Gage D."/>
            <person name="Galagan J."/>
            <person name="Gearin G."/>
            <person name="Gnerre S."/>
            <person name="Gnirke A."/>
            <person name="Goyette A."/>
            <person name="Graham J."/>
            <person name="Grandbois E."/>
            <person name="Gyaltsen K."/>
            <person name="Hafez N."/>
            <person name="Hagopian D."/>
            <person name="Hagos B."/>
            <person name="Hall J."/>
            <person name="Hatcher B."/>
            <person name="Heller A."/>
            <person name="Higgins H."/>
            <person name="Honan T."/>
            <person name="Horn A."/>
            <person name="Houde N."/>
            <person name="Hughes L."/>
            <person name="Hulme W."/>
            <person name="Husby E."/>
            <person name="Iliev I."/>
            <person name="Jaffe D."/>
            <person name="Jones C."/>
            <person name="Kamal M."/>
            <person name="Kamat A."/>
            <person name="Kamvysselis M."/>
            <person name="Karlsson E."/>
            <person name="Kells C."/>
            <person name="Kieu A."/>
            <person name="Kisner P."/>
            <person name="Kodira C."/>
            <person name="Kulbokas E."/>
            <person name="Labutti K."/>
            <person name="Lama D."/>
            <person name="Landers T."/>
            <person name="Leger J."/>
            <person name="Levine S."/>
            <person name="Lewis D."/>
            <person name="Lewis T."/>
            <person name="Lindblad-toh K."/>
            <person name="Liu X."/>
            <person name="Lokyitsang T."/>
            <person name="Lokyitsang Y."/>
            <person name="Lucien O."/>
            <person name="Lui A."/>
            <person name="Ma L.J."/>
            <person name="Mabbitt R."/>
            <person name="Macdonald J."/>
            <person name="Maclean C."/>
            <person name="Major J."/>
            <person name="Manning J."/>
            <person name="Marabella R."/>
            <person name="Maru K."/>
            <person name="Matthews C."/>
            <person name="Mauceli E."/>
            <person name="Mccarthy M."/>
            <person name="Mcdonough S."/>
            <person name="Mcghee T."/>
            <person name="Meldrim J."/>
            <person name="Meneus L."/>
            <person name="Mesirov J."/>
            <person name="Mihalev A."/>
            <person name="Mihova T."/>
            <person name="Mikkelsen T."/>
            <person name="Mlenga V."/>
            <person name="Moru K."/>
            <person name="Mozes J."/>
            <person name="Mulrain L."/>
            <person name="Munson G."/>
            <person name="Naylor J."/>
            <person name="Newes C."/>
            <person name="Nguyen C."/>
            <person name="Nguyen N."/>
            <person name="Nguyen T."/>
            <person name="Nicol R."/>
            <person name="Nielsen C."/>
            <person name="Nizzari M."/>
            <person name="Norbu C."/>
            <person name="Norbu N."/>
            <person name="O'donnell P."/>
            <person name="Okoawo O."/>
            <person name="O'leary S."/>
            <person name="Omotosho B."/>
            <person name="O'neill K."/>
            <person name="Osman S."/>
            <person name="Parker S."/>
            <person name="Perrin D."/>
            <person name="Phunkhang P."/>
            <person name="Piqani B."/>
            <person name="Purcell S."/>
            <person name="Rachupka T."/>
            <person name="Ramasamy U."/>
            <person name="Rameau R."/>
            <person name="Ray V."/>
            <person name="Raymond C."/>
            <person name="Retta R."/>
            <person name="Richardson S."/>
            <person name="Rise C."/>
            <person name="Rodriguez J."/>
            <person name="Rogers J."/>
            <person name="Rogov P."/>
            <person name="Rutman M."/>
            <person name="Schupbach R."/>
            <person name="Seaman C."/>
            <person name="Settipalli S."/>
            <person name="Sharpe T."/>
            <person name="Sheridan J."/>
            <person name="Sherpa N."/>
            <person name="Shi J."/>
            <person name="Smirnov S."/>
            <person name="Smith C."/>
            <person name="Sougnez C."/>
            <person name="Spencer B."/>
            <person name="Stalker J."/>
            <person name="Stange-thomann N."/>
            <person name="Stavropoulos S."/>
            <person name="Stetson K."/>
            <person name="Stone C."/>
            <person name="Stone S."/>
            <person name="Stubbs M."/>
            <person name="Talamas J."/>
            <person name="Tchuinga P."/>
            <person name="Tenzing P."/>
            <person name="Tesfaye S."/>
            <person name="Theodore J."/>
            <person name="Thoulutsang Y."/>
            <person name="Topham K."/>
            <person name="Towey S."/>
            <person name="Tsamla T."/>
            <person name="Tsomo N."/>
            <person name="Vallee D."/>
            <person name="Vassiliev H."/>
            <person name="Venkataraman V."/>
            <person name="Vinson J."/>
            <person name="Vo A."/>
            <person name="Wade C."/>
            <person name="Wang S."/>
            <person name="Wangchuk T."/>
            <person name="Wangdi T."/>
            <person name="Whittaker C."/>
            <person name="Wilkinson J."/>
            <person name="Wu Y."/>
            <person name="Wyman D."/>
            <person name="Yadav S."/>
            <person name="Yang S."/>
            <person name="Yang X."/>
            <person name="Yeager S."/>
            <person name="Yee E."/>
            <person name="Young G."/>
            <person name="Zainoun J."/>
            <person name="Zembeck L."/>
            <person name="Zimmer A."/>
            <person name="Zody M."/>
            <person name="Lander E."/>
        </authorList>
    </citation>
    <scope>NUCLEOTIDE SEQUENCE [LARGE SCALE GENOMIC DNA]</scope>
</reference>
<feature type="transmembrane region" description="Helical" evidence="10">
    <location>
        <begin position="28"/>
        <end position="60"/>
    </location>
</feature>
<dbReference type="STRING" id="51511.ENSCSAVP00000018733"/>
<dbReference type="InParanoid" id="H2ZMB7"/>
<dbReference type="Gene3D" id="3.40.50.12780">
    <property type="entry name" value="N-terminal domain of ligase-like"/>
    <property type="match status" value="2"/>
</dbReference>
<dbReference type="InterPro" id="IPR045851">
    <property type="entry name" value="AMP-bd_C_sf"/>
</dbReference>
<evidence type="ECO:0000256" key="5">
    <source>
        <dbReference type="ARBA" id="ARBA00023098"/>
    </source>
</evidence>
<dbReference type="HOGENOM" id="CLU_000022_46_2_1"/>
<dbReference type="SUPFAM" id="SSF56801">
    <property type="entry name" value="Acetyl-CoA synthetase-like"/>
    <property type="match status" value="1"/>
</dbReference>
<dbReference type="AlphaFoldDB" id="H2ZMB7"/>
<sequence>MRIRPTRALRLFYYTVTNRDNLRMARNLVGYGVFAAFAYTYVCSSLPVVAVAVFALYSLLGGWQFANVFMKTIGRDLKGAWALIKFKIVLSKNVKHHRTIGRIFDDVMRCHPKKVAVQWEDVAWTFHDLYEYANAVGNYFHEQGFKHGDVVAIFADNRPEYIALWLGLSKIGVTAALINFNLREDALAHCFNISLCKGVIYAGHLGGAVKHVESELKHSPKYYVVCEDESNSGPSSSVGIDCVFKSGLRLPPPEPANVSYFDKLMFIYTSGTTGLPKAAVISHSRFFYMCTMSNYLVGYTSKDNVYCSLPLYHSNGGIVGLGQMLCHGLRPEIWTQFVQRFNIGKVAEFYGATEGNANLMNTENVTGSVGFISVIAPRIYPVMLLKVDDDQELVRDQNGLCVKCKPGEFGMLVGKIIKNSLTQRFDGYADKEASKKKVAYDVLQKGDSVFMTGDVLSMDKYGNMYFKDRTGDTFRWKGENVSTAECEAELGKVLGNQHTVAVYGVSIPGTDGKAGMAAILDTNDTVDLDMVYKGVMKSLASYARPIFLRKVKHMEITGTHKVKKVKLRSEGYNVNMVSDPLYFLDVSNAKYVPLDGALYAKIQEGGVRV</sequence>
<organism evidence="12 13">
    <name type="scientific">Ciona savignyi</name>
    <name type="common">Pacific transparent sea squirt</name>
    <dbReference type="NCBI Taxonomy" id="51511"/>
    <lineage>
        <taxon>Eukaryota</taxon>
        <taxon>Metazoa</taxon>
        <taxon>Chordata</taxon>
        <taxon>Tunicata</taxon>
        <taxon>Ascidiacea</taxon>
        <taxon>Phlebobranchia</taxon>
        <taxon>Cionidae</taxon>
        <taxon>Ciona</taxon>
    </lineage>
</organism>
<keyword evidence="10" id="KW-1133">Transmembrane helix</keyword>
<dbReference type="GO" id="GO:0005789">
    <property type="term" value="C:endoplasmic reticulum membrane"/>
    <property type="evidence" value="ECO:0007669"/>
    <property type="project" value="TreeGrafter"/>
</dbReference>
<evidence type="ECO:0000313" key="12">
    <source>
        <dbReference type="Ensembl" id="ENSCSAVP00000018733.1"/>
    </source>
</evidence>
<evidence type="ECO:0000259" key="11">
    <source>
        <dbReference type="Pfam" id="PF00501"/>
    </source>
</evidence>
<proteinExistence type="inferred from homology"/>
<evidence type="ECO:0000256" key="3">
    <source>
        <dbReference type="ARBA" id="ARBA00022741"/>
    </source>
</evidence>
<dbReference type="FunFam" id="3.30.300.30:FF:000020">
    <property type="entry name" value="Long-chain fatty acid transporter"/>
    <property type="match status" value="1"/>
</dbReference>
<keyword evidence="5" id="KW-0443">Lipid metabolism</keyword>
<keyword evidence="10" id="KW-0812">Transmembrane</keyword>
<dbReference type="FunCoup" id="H2ZMB7">
    <property type="interactions" value="3"/>
</dbReference>
<accession>H2ZMB7</accession>
<name>H2ZMB7_CIOSA</name>
<keyword evidence="2" id="KW-0436">Ligase</keyword>
<evidence type="ECO:0000256" key="2">
    <source>
        <dbReference type="ARBA" id="ARBA00022598"/>
    </source>
</evidence>
<dbReference type="EC" id="6.2.1.3" evidence="6"/>
<comment type="catalytic activity">
    <reaction evidence="7">
        <text>a very long-chain fatty acid + ATP + CoA = a very long-chain fatty acyl-CoA + AMP + diphosphate</text>
        <dbReference type="Rhea" id="RHEA:54536"/>
        <dbReference type="ChEBI" id="CHEBI:30616"/>
        <dbReference type="ChEBI" id="CHEBI:33019"/>
        <dbReference type="ChEBI" id="CHEBI:57287"/>
        <dbReference type="ChEBI" id="CHEBI:58950"/>
        <dbReference type="ChEBI" id="CHEBI:138261"/>
        <dbReference type="ChEBI" id="CHEBI:456215"/>
    </reaction>
    <physiologicalReaction direction="left-to-right" evidence="7">
        <dbReference type="Rhea" id="RHEA:54537"/>
    </physiologicalReaction>
</comment>
<dbReference type="Proteomes" id="UP000007875">
    <property type="component" value="Unassembled WGS sequence"/>
</dbReference>
<dbReference type="GO" id="GO:0005524">
    <property type="term" value="F:ATP binding"/>
    <property type="evidence" value="ECO:0007669"/>
    <property type="project" value="UniProtKB-KW"/>
</dbReference>
<comment type="similarity">
    <text evidence="1">Belongs to the ATP-dependent AMP-binding enzyme family.</text>
</comment>
<reference evidence="12" key="3">
    <citation type="submission" date="2025-09" db="UniProtKB">
        <authorList>
            <consortium name="Ensembl"/>
        </authorList>
    </citation>
    <scope>IDENTIFICATION</scope>
</reference>
<keyword evidence="4" id="KW-0067">ATP-binding</keyword>
<dbReference type="PANTHER" id="PTHR43107">
    <property type="entry name" value="LONG-CHAIN FATTY ACID TRANSPORT PROTEIN"/>
    <property type="match status" value="1"/>
</dbReference>
<evidence type="ECO:0000256" key="7">
    <source>
        <dbReference type="ARBA" id="ARBA00036527"/>
    </source>
</evidence>
<keyword evidence="10" id="KW-0472">Membrane</keyword>
<evidence type="ECO:0000313" key="13">
    <source>
        <dbReference type="Proteomes" id="UP000007875"/>
    </source>
</evidence>
<dbReference type="Pfam" id="PF00501">
    <property type="entry name" value="AMP-binding"/>
    <property type="match status" value="1"/>
</dbReference>
<dbReference type="GO" id="GO:0001579">
    <property type="term" value="P:medium-chain fatty acid transport"/>
    <property type="evidence" value="ECO:0007669"/>
    <property type="project" value="TreeGrafter"/>
</dbReference>
<evidence type="ECO:0000256" key="4">
    <source>
        <dbReference type="ARBA" id="ARBA00022840"/>
    </source>
</evidence>
<feature type="domain" description="AMP-dependent synthetase/ligase" evidence="11">
    <location>
        <begin position="105"/>
        <end position="329"/>
    </location>
</feature>
<evidence type="ECO:0000256" key="9">
    <source>
        <dbReference type="ARBA" id="ARBA00048666"/>
    </source>
</evidence>
<dbReference type="OMA" id="HHGLIMR"/>
<comment type="catalytic activity">
    <reaction evidence="9">
        <text>tetracosanoate + ATP + CoA = tetracosanoyl-CoA + AMP + diphosphate</text>
        <dbReference type="Rhea" id="RHEA:33639"/>
        <dbReference type="ChEBI" id="CHEBI:30616"/>
        <dbReference type="ChEBI" id="CHEBI:31014"/>
        <dbReference type="ChEBI" id="CHEBI:33019"/>
        <dbReference type="ChEBI" id="CHEBI:57287"/>
        <dbReference type="ChEBI" id="CHEBI:65052"/>
        <dbReference type="ChEBI" id="CHEBI:456215"/>
    </reaction>
    <physiologicalReaction direction="left-to-right" evidence="9">
        <dbReference type="Rhea" id="RHEA:33640"/>
    </physiologicalReaction>
</comment>
<dbReference type="InterPro" id="IPR042099">
    <property type="entry name" value="ANL_N_sf"/>
</dbReference>
<evidence type="ECO:0000256" key="10">
    <source>
        <dbReference type="SAM" id="Phobius"/>
    </source>
</evidence>
<dbReference type="InterPro" id="IPR000873">
    <property type="entry name" value="AMP-dep_synth/lig_dom"/>
</dbReference>
<dbReference type="Ensembl" id="ENSCSAVT00000018938.1">
    <property type="protein sequence ID" value="ENSCSAVP00000018733.1"/>
    <property type="gene ID" value="ENSCSAVG00000011009.1"/>
</dbReference>
<evidence type="ECO:0000256" key="1">
    <source>
        <dbReference type="ARBA" id="ARBA00006432"/>
    </source>
</evidence>